<comment type="caution">
    <text evidence="3">The sequence shown here is derived from an EMBL/GenBank/DDBJ whole genome shotgun (WGS) entry which is preliminary data.</text>
</comment>
<protein>
    <recommendedName>
        <fullName evidence="5">Peptidase family M49</fullName>
    </recommendedName>
</protein>
<dbReference type="InterPro" id="IPR039461">
    <property type="entry name" value="Peptidase_M49"/>
</dbReference>
<sequence length="577" mass="65638">MRGKFLIAMMACASMITLNSCQQNKSNKDTNEVKHGGDAELYVNSIQNRLNAYEEVPLTADLSHLSENQKKALGILIDAGNMMNDLFWYESYGNKGALLDSLFWYMNPGTKKNVLEVDREKYPDVRKLIEINYGPWDRLDDNISFVPAFGPKPLGANFYPVNMTKEQFDQWDNPLKKSPYTLIRWNNSGQLEAIPYHQQFERQLKVVSEKLKEAANLVENEGFKKYLNMRAEALLVDNYQPSDLAWMDMKGNDLDIVIGPIENYEDKLYGYKAAHEAFVLIKDKKWSEKLDRFAKFLPELQKNLPVEEKYKKEVPGTSSDLGAYDAVFYAGDCNAGSKTIAINLPNDEAVQLQKGTRRLQLKNVMKYKFDKIMVPISNAVIADEQQQYVNFDAFFANTMFHEVAHGLGIKNTITGKGTVRDALKSYSTIIEEGKADILGLYMIEQLKKKGEIQQDLKENYTTFLAGIFRSIRFGSASSHGKANLIRFNFFNEHNAFQKNPATGKYTVDYVAFEKAMTLLSEKLLMLQGNGDLEEVKAFVEKYAVMGDELDKDLNKINSFGVPKDIIFKQGKDVLGLM</sequence>
<evidence type="ECO:0000256" key="2">
    <source>
        <dbReference type="ARBA" id="ARBA00022801"/>
    </source>
</evidence>
<reference evidence="3" key="1">
    <citation type="submission" date="2023-07" db="EMBL/GenBank/DDBJ databases">
        <title>Genomic Encyclopedia of Type Strains, Phase IV (KMG-IV): sequencing the most valuable type-strain genomes for metagenomic binning, comparative biology and taxonomic classification.</title>
        <authorList>
            <person name="Goeker M."/>
        </authorList>
    </citation>
    <scope>NUCLEOTIDE SEQUENCE</scope>
    <source>
        <strain evidence="3">DSM 26174</strain>
    </source>
</reference>
<evidence type="ECO:0000256" key="1">
    <source>
        <dbReference type="ARBA" id="ARBA00022723"/>
    </source>
</evidence>
<dbReference type="Proteomes" id="UP001185092">
    <property type="component" value="Unassembled WGS sequence"/>
</dbReference>
<keyword evidence="1" id="KW-0479">Metal-binding</keyword>
<dbReference type="GO" id="GO:0005737">
    <property type="term" value="C:cytoplasm"/>
    <property type="evidence" value="ECO:0007669"/>
    <property type="project" value="TreeGrafter"/>
</dbReference>
<gene>
    <name evidence="3" type="ORF">HNQ88_000011</name>
</gene>
<dbReference type="AlphaFoldDB" id="A0AAE3XIH1"/>
<accession>A0AAE3XIH1</accession>
<dbReference type="Gene3D" id="3.30.540.30">
    <property type="match status" value="1"/>
</dbReference>
<dbReference type="GO" id="GO:0008239">
    <property type="term" value="F:dipeptidyl-peptidase activity"/>
    <property type="evidence" value="ECO:0007669"/>
    <property type="project" value="TreeGrafter"/>
</dbReference>
<evidence type="ECO:0008006" key="5">
    <source>
        <dbReference type="Google" id="ProtNLM"/>
    </source>
</evidence>
<evidence type="ECO:0000313" key="4">
    <source>
        <dbReference type="Proteomes" id="UP001185092"/>
    </source>
</evidence>
<dbReference type="Pfam" id="PF03571">
    <property type="entry name" value="Peptidase_M49"/>
    <property type="match status" value="1"/>
</dbReference>
<dbReference type="RefSeq" id="WP_309936469.1">
    <property type="nucleotide sequence ID" value="NZ_AP025305.1"/>
</dbReference>
<name>A0AAE3XIH1_9BACT</name>
<dbReference type="GO" id="GO:0046872">
    <property type="term" value="F:metal ion binding"/>
    <property type="evidence" value="ECO:0007669"/>
    <property type="project" value="UniProtKB-KW"/>
</dbReference>
<dbReference type="PANTHER" id="PTHR23422:SF9">
    <property type="entry name" value="ZN-DEPENDENT HYDROLASE"/>
    <property type="match status" value="1"/>
</dbReference>
<dbReference type="EMBL" id="JAVDQD010000001">
    <property type="protein sequence ID" value="MDR6237035.1"/>
    <property type="molecule type" value="Genomic_DNA"/>
</dbReference>
<proteinExistence type="predicted"/>
<keyword evidence="2" id="KW-0378">Hydrolase</keyword>
<evidence type="ECO:0000313" key="3">
    <source>
        <dbReference type="EMBL" id="MDR6237035.1"/>
    </source>
</evidence>
<dbReference type="PANTHER" id="PTHR23422">
    <property type="entry name" value="DIPEPTIDYL PEPTIDASE III-RELATED"/>
    <property type="match status" value="1"/>
</dbReference>
<keyword evidence="4" id="KW-1185">Reference proteome</keyword>
<organism evidence="3 4">
    <name type="scientific">Aureibacter tunicatorum</name>
    <dbReference type="NCBI Taxonomy" id="866807"/>
    <lineage>
        <taxon>Bacteria</taxon>
        <taxon>Pseudomonadati</taxon>
        <taxon>Bacteroidota</taxon>
        <taxon>Cytophagia</taxon>
        <taxon>Cytophagales</taxon>
        <taxon>Persicobacteraceae</taxon>
        <taxon>Aureibacter</taxon>
    </lineage>
</organism>